<dbReference type="PRINTS" id="PR00899">
    <property type="entry name" value="GPCRSTE3"/>
</dbReference>
<organism evidence="11 12">
    <name type="scientific">Phaeosphaeria nodorum (strain SN15 / ATCC MYA-4574 / FGSC 10173)</name>
    <name type="common">Glume blotch fungus</name>
    <name type="synonym">Parastagonospora nodorum</name>
    <dbReference type="NCBI Taxonomy" id="321614"/>
    <lineage>
        <taxon>Eukaryota</taxon>
        <taxon>Fungi</taxon>
        <taxon>Dikarya</taxon>
        <taxon>Ascomycota</taxon>
        <taxon>Pezizomycotina</taxon>
        <taxon>Dothideomycetes</taxon>
        <taxon>Pleosporomycetidae</taxon>
        <taxon>Pleosporales</taxon>
        <taxon>Pleosporineae</taxon>
        <taxon>Phaeosphaeriaceae</taxon>
        <taxon>Parastagonospora</taxon>
    </lineage>
</organism>
<proteinExistence type="inferred from homology"/>
<accession>A0A7U2FCH4</accession>
<evidence type="ECO:0000256" key="5">
    <source>
        <dbReference type="ARBA" id="ARBA00022989"/>
    </source>
</evidence>
<dbReference type="OMA" id="IPPLIWH"/>
<evidence type="ECO:0000256" key="9">
    <source>
        <dbReference type="ARBA" id="ARBA00023224"/>
    </source>
</evidence>
<dbReference type="AlphaFoldDB" id="A0A7U2FCH4"/>
<evidence type="ECO:0000256" key="6">
    <source>
        <dbReference type="ARBA" id="ARBA00023040"/>
    </source>
</evidence>
<feature type="transmembrane region" description="Helical" evidence="10">
    <location>
        <begin position="12"/>
        <end position="32"/>
    </location>
</feature>
<dbReference type="EMBL" id="CP069033">
    <property type="protein sequence ID" value="QRD00505.1"/>
    <property type="molecule type" value="Genomic_DNA"/>
</dbReference>
<evidence type="ECO:0000256" key="3">
    <source>
        <dbReference type="ARBA" id="ARBA00022507"/>
    </source>
</evidence>
<dbReference type="VEuPathDB" id="FungiDB:JI435_090600"/>
<keyword evidence="3" id="KW-0589">Pheromone response</keyword>
<keyword evidence="8" id="KW-0675">Receptor</keyword>
<dbReference type="Proteomes" id="UP000663193">
    <property type="component" value="Chromosome 11"/>
</dbReference>
<gene>
    <name evidence="11" type="ORF">JI435_090600</name>
</gene>
<evidence type="ECO:0000313" key="12">
    <source>
        <dbReference type="Proteomes" id="UP000663193"/>
    </source>
</evidence>
<dbReference type="RefSeq" id="XP_001799363.1">
    <property type="nucleotide sequence ID" value="XM_001799311.1"/>
</dbReference>
<evidence type="ECO:0000256" key="1">
    <source>
        <dbReference type="ARBA" id="ARBA00004141"/>
    </source>
</evidence>
<feature type="transmembrane region" description="Helical" evidence="10">
    <location>
        <begin position="126"/>
        <end position="145"/>
    </location>
</feature>
<protein>
    <submittedName>
        <fullName evidence="11">Uncharacterized protein</fullName>
    </submittedName>
</protein>
<name>A0A7U2FCH4_PHANO</name>
<evidence type="ECO:0000256" key="2">
    <source>
        <dbReference type="ARBA" id="ARBA00011085"/>
    </source>
</evidence>
<keyword evidence="6" id="KW-0297">G-protein coupled receptor</keyword>
<comment type="subcellular location">
    <subcellularLocation>
        <location evidence="1">Membrane</location>
        <topology evidence="1">Multi-pass membrane protein</topology>
    </subcellularLocation>
</comment>
<evidence type="ECO:0000313" key="11">
    <source>
        <dbReference type="EMBL" id="QRD00505.1"/>
    </source>
</evidence>
<dbReference type="PANTHER" id="PTHR28097">
    <property type="entry name" value="PHEROMONE A FACTOR RECEPTOR"/>
    <property type="match status" value="1"/>
</dbReference>
<dbReference type="GO" id="GO:0016020">
    <property type="term" value="C:membrane"/>
    <property type="evidence" value="ECO:0007669"/>
    <property type="project" value="UniProtKB-SubCell"/>
</dbReference>
<feature type="transmembrane region" description="Helical" evidence="10">
    <location>
        <begin position="174"/>
        <end position="195"/>
    </location>
</feature>
<evidence type="ECO:0000256" key="7">
    <source>
        <dbReference type="ARBA" id="ARBA00023136"/>
    </source>
</evidence>
<dbReference type="InterPro" id="IPR001499">
    <property type="entry name" value="GPCR_STE3"/>
</dbReference>
<feature type="transmembrane region" description="Helical" evidence="10">
    <location>
        <begin position="39"/>
        <end position="61"/>
    </location>
</feature>
<keyword evidence="12" id="KW-1185">Reference proteome</keyword>
<dbReference type="PANTHER" id="PTHR28097:SF1">
    <property type="entry name" value="PHEROMONE A FACTOR RECEPTOR"/>
    <property type="match status" value="1"/>
</dbReference>
<comment type="similarity">
    <text evidence="2">Belongs to the G-protein coupled receptor 4 family.</text>
</comment>
<sequence length="485" mass="54683">MATTDTPLYLNAILLPLFAFPSWILCLLPLSWHFRQGNVAAGSLILWVIMVNFCNSINPLIWPRDNTTEWWNGNVWCDINVRLQVGCIVGTTASAAMIVRKLARVMDTRNITVSSSRDSKFKERGLEILWCWIYPLVLILLYYIVQPVRYMIYGIIGCLSAYDSSWPSMVLISIWAPITTLVAAGYSIILSYRLYRYRREFVRLVATRNTTKSRFIRLFIICIIIVLAYTPYTIWLIISLSRQITDTYSWSRVHDPATFHSVLKAPSFGIVTVDKWGQVATGYVLFFVFGTGSDAYNTYKKMMVACGLGRVWPSLYVLRESGASTPNSFINARTWTSGVTSKAMNLFKSRSDSVAETWGDSTRNNSLALGSMKRLGSVATVGQTVQRPSFLGMVFGRKREQASVLPVFSLPQSRSLEDVVVFDMQNPRTYDHQSSGLSTHAWAADKGTTTPVIQTGGLRVFSEARQECQELDGISKERRSDDAWA</sequence>
<dbReference type="KEGG" id="pno:SNOG_09060"/>
<dbReference type="GO" id="GO:0004932">
    <property type="term" value="F:mating-type factor pheromone receptor activity"/>
    <property type="evidence" value="ECO:0007669"/>
    <property type="project" value="InterPro"/>
</dbReference>
<keyword evidence="9" id="KW-0807">Transducer</keyword>
<dbReference type="CDD" id="cd14966">
    <property type="entry name" value="7tmD_STE3"/>
    <property type="match status" value="1"/>
</dbReference>
<dbReference type="OrthoDB" id="2874149at2759"/>
<keyword evidence="4 10" id="KW-0812">Transmembrane</keyword>
<dbReference type="Pfam" id="PF02076">
    <property type="entry name" value="STE3"/>
    <property type="match status" value="1"/>
</dbReference>
<keyword evidence="5 10" id="KW-1133">Transmembrane helix</keyword>
<feature type="transmembrane region" description="Helical" evidence="10">
    <location>
        <begin position="215"/>
        <end position="238"/>
    </location>
</feature>
<evidence type="ECO:0000256" key="4">
    <source>
        <dbReference type="ARBA" id="ARBA00022692"/>
    </source>
</evidence>
<evidence type="ECO:0000256" key="8">
    <source>
        <dbReference type="ARBA" id="ARBA00023170"/>
    </source>
</evidence>
<keyword evidence="7 10" id="KW-0472">Membrane</keyword>
<reference evidence="12" key="1">
    <citation type="journal article" date="2021" name="BMC Genomics">
        <title>Chromosome-level genome assembly and manually-curated proteome of model necrotroph Parastagonospora nodorum Sn15 reveals a genome-wide trove of candidate effector homologs, and redundancy of virulence-related functions within an accessory chromosome.</title>
        <authorList>
            <person name="Bertazzoni S."/>
            <person name="Jones D.A.B."/>
            <person name="Phan H.T."/>
            <person name="Tan K.-C."/>
            <person name="Hane J.K."/>
        </authorList>
    </citation>
    <scope>NUCLEOTIDE SEQUENCE [LARGE SCALE GENOMIC DNA]</scope>
    <source>
        <strain evidence="12">SN15 / ATCC MYA-4574 / FGSC 10173)</strain>
    </source>
</reference>
<dbReference type="GO" id="GO:0019236">
    <property type="term" value="P:response to pheromone"/>
    <property type="evidence" value="ECO:0007669"/>
    <property type="project" value="UniProtKB-KW"/>
</dbReference>
<feature type="transmembrane region" description="Helical" evidence="10">
    <location>
        <begin position="81"/>
        <end position="99"/>
    </location>
</feature>
<evidence type="ECO:0000256" key="10">
    <source>
        <dbReference type="SAM" id="Phobius"/>
    </source>
</evidence>